<reference evidence="1 2" key="2">
    <citation type="submission" date="2013-04" db="EMBL/GenBank/DDBJ databases">
        <title>Comparative genomics of 12 strains of Erwinia amylovora identifies a pan-genome with a large conserved core and provides insights into host specificity.</title>
        <authorList>
            <person name="Mann R.A."/>
            <person name="Smits T.H.M."/>
            <person name="Buehlmann A."/>
            <person name="Blom J."/>
            <person name="Goesmann A."/>
            <person name="Frey J.E."/>
            <person name="Plummer K.M."/>
            <person name="Beer S.V."/>
            <person name="Luck J."/>
            <person name="Duffy B."/>
            <person name="Rodoni B."/>
        </authorList>
    </citation>
    <scope>NUCLEOTIDE SEQUENCE [LARGE SCALE GENOMIC DNA]</scope>
    <source>
        <strain evidence="2">CFBP 1232</strain>
    </source>
</reference>
<evidence type="ECO:0000313" key="2">
    <source>
        <dbReference type="Proteomes" id="UP000013111"/>
    </source>
</evidence>
<sequence length="38" mass="4039">MVEGVINMPEIAGGLTVMRGFTVINLPPVQNVAQINSK</sequence>
<reference evidence="1 2" key="1">
    <citation type="submission" date="2012-11" db="EMBL/GenBank/DDBJ databases">
        <authorList>
            <person name="Linke B."/>
        </authorList>
    </citation>
    <scope>NUCLEOTIDE SEQUENCE [LARGE SCALE GENOMIC DNA]</scope>
    <source>
        <strain evidence="2">CFBP 1232</strain>
    </source>
</reference>
<gene>
    <name evidence="1" type="ORF">BN437_2013</name>
</gene>
<organism evidence="1 2">
    <name type="scientific">Erwinia amylovora NBRC 12687 = CFBP 1232</name>
    <dbReference type="NCBI Taxonomy" id="1219359"/>
    <lineage>
        <taxon>Bacteria</taxon>
        <taxon>Pseudomonadati</taxon>
        <taxon>Pseudomonadota</taxon>
        <taxon>Gammaproteobacteria</taxon>
        <taxon>Enterobacterales</taxon>
        <taxon>Erwiniaceae</taxon>
        <taxon>Erwinia</taxon>
    </lineage>
</organism>
<protein>
    <submittedName>
        <fullName evidence="1">Uncharacterized protein</fullName>
    </submittedName>
</protein>
<name>A0A831A3U1_ERWAM</name>
<dbReference type="AlphaFoldDB" id="A0A831A3U1"/>
<dbReference type="Proteomes" id="UP000013111">
    <property type="component" value="Unassembled WGS sequence"/>
</dbReference>
<comment type="caution">
    <text evidence="1">The sequence shown here is derived from an EMBL/GenBank/DDBJ whole genome shotgun (WGS) entry which is preliminary data.</text>
</comment>
<proteinExistence type="predicted"/>
<evidence type="ECO:0000313" key="1">
    <source>
        <dbReference type="EMBL" id="CCO93943.1"/>
    </source>
</evidence>
<accession>A0A831A3U1</accession>
<dbReference type="EMBL" id="CAPB01000021">
    <property type="protein sequence ID" value="CCO93943.1"/>
    <property type="molecule type" value="Genomic_DNA"/>
</dbReference>